<comment type="caution">
    <text evidence="2">The sequence shown here is derived from an EMBL/GenBank/DDBJ whole genome shotgun (WGS) entry which is preliminary data.</text>
</comment>
<keyword evidence="1" id="KW-0472">Membrane</keyword>
<name>A0A1G2IRS7_9BACT</name>
<keyword evidence="1" id="KW-1133">Transmembrane helix</keyword>
<protein>
    <submittedName>
        <fullName evidence="2">Uncharacterized protein</fullName>
    </submittedName>
</protein>
<reference evidence="2 3" key="1">
    <citation type="journal article" date="2016" name="Nat. Commun.">
        <title>Thousands of microbial genomes shed light on interconnected biogeochemical processes in an aquifer system.</title>
        <authorList>
            <person name="Anantharaman K."/>
            <person name="Brown C.T."/>
            <person name="Hug L.A."/>
            <person name="Sharon I."/>
            <person name="Castelle C.J."/>
            <person name="Probst A.J."/>
            <person name="Thomas B.C."/>
            <person name="Singh A."/>
            <person name="Wilkins M.J."/>
            <person name="Karaoz U."/>
            <person name="Brodie E.L."/>
            <person name="Williams K.H."/>
            <person name="Hubbard S.S."/>
            <person name="Banfield J.F."/>
        </authorList>
    </citation>
    <scope>NUCLEOTIDE SEQUENCE [LARGE SCALE GENOMIC DNA]</scope>
</reference>
<evidence type="ECO:0000256" key="1">
    <source>
        <dbReference type="SAM" id="Phobius"/>
    </source>
</evidence>
<evidence type="ECO:0000313" key="3">
    <source>
        <dbReference type="Proteomes" id="UP000178632"/>
    </source>
</evidence>
<dbReference type="EMBL" id="MHPE01000004">
    <property type="protein sequence ID" value="OGZ77609.1"/>
    <property type="molecule type" value="Genomic_DNA"/>
</dbReference>
<sequence length="101" mass="11491">MSDTIKNNFKKIKAEQMRIREEVRKKTIGYIVAALGLVAGLAWNDAIKTIKSGRKKNREAGIKIKIKIDFLKLPETTGNFIYRSYPQCAGLTRFVDGNKMQ</sequence>
<proteinExistence type="predicted"/>
<evidence type="ECO:0000313" key="2">
    <source>
        <dbReference type="EMBL" id="OGZ77609.1"/>
    </source>
</evidence>
<organism evidence="2 3">
    <name type="scientific">Candidatus Staskawiczbacteria bacterium RIFCSPLOWO2_12_FULL_37_15</name>
    <dbReference type="NCBI Taxonomy" id="1802218"/>
    <lineage>
        <taxon>Bacteria</taxon>
        <taxon>Candidatus Staskawicziibacteriota</taxon>
    </lineage>
</organism>
<keyword evidence="1" id="KW-0812">Transmembrane</keyword>
<feature type="transmembrane region" description="Helical" evidence="1">
    <location>
        <begin position="27"/>
        <end position="47"/>
    </location>
</feature>
<dbReference type="Pfam" id="PF18898">
    <property type="entry name" value="DUF5654"/>
    <property type="match status" value="1"/>
</dbReference>
<gene>
    <name evidence="2" type="ORF">A3G45_03090</name>
</gene>
<dbReference type="AlphaFoldDB" id="A0A1G2IRS7"/>
<dbReference type="InterPro" id="IPR043713">
    <property type="entry name" value="DUF5654"/>
</dbReference>
<dbReference type="Proteomes" id="UP000178632">
    <property type="component" value="Unassembled WGS sequence"/>
</dbReference>
<accession>A0A1G2IRS7</accession>